<dbReference type="KEGG" id="pzh:CX676_14135"/>
<reference evidence="1 2" key="1">
    <citation type="journal article" date="2013" name="Antonie Van Leeuwenhoek">
        <title>Paracoccus zhejiangensis sp. nov., isolated from activated sludge in wastewater-treatment system.</title>
        <authorList>
            <person name="Wu Z.G."/>
            <person name="Zhang D.F."/>
            <person name="Liu Y.L."/>
            <person name="Wang F."/>
            <person name="Jiang X."/>
            <person name="Li C."/>
            <person name="Li S.P."/>
            <person name="Hong Q."/>
            <person name="Li W.J."/>
        </authorList>
    </citation>
    <scope>NUCLEOTIDE SEQUENCE [LARGE SCALE GENOMIC DNA]</scope>
    <source>
        <strain evidence="1 2">J6</strain>
    </source>
</reference>
<organism evidence="1 2">
    <name type="scientific">Paracoccus zhejiangensis</name>
    <dbReference type="NCBI Taxonomy" id="1077935"/>
    <lineage>
        <taxon>Bacteria</taxon>
        <taxon>Pseudomonadati</taxon>
        <taxon>Pseudomonadota</taxon>
        <taxon>Alphaproteobacteria</taxon>
        <taxon>Rhodobacterales</taxon>
        <taxon>Paracoccaceae</taxon>
        <taxon>Paracoccus</taxon>
    </lineage>
</organism>
<name>A0A2H5F490_9RHOB</name>
<accession>A0A2H5F490</accession>
<proteinExistence type="predicted"/>
<keyword evidence="2" id="KW-1185">Reference proteome</keyword>
<gene>
    <name evidence="1" type="ORF">CX676_14135</name>
</gene>
<evidence type="ECO:0000313" key="2">
    <source>
        <dbReference type="Proteomes" id="UP000234530"/>
    </source>
</evidence>
<dbReference type="Proteomes" id="UP000234530">
    <property type="component" value="Chromosome"/>
</dbReference>
<dbReference type="EMBL" id="CP025430">
    <property type="protein sequence ID" value="AUH66370.1"/>
    <property type="molecule type" value="Genomic_DNA"/>
</dbReference>
<dbReference type="OrthoDB" id="7948811at2"/>
<sequence>MMALVVLAGLSVVGAQAVRAEDRLSVPLPDISALSESEAEALTRELAEVNVITSNCPDYEVSDGAWTLMTGTSDLLAAKLGMDPGDYDRAYYGPAFALLDDPSSCGRIGPKAESLIDRLVSMGGATEPATADTAAAAAAEPAGN</sequence>
<dbReference type="AlphaFoldDB" id="A0A2H5F490"/>
<protein>
    <submittedName>
        <fullName evidence="1">Uncharacterized protein</fullName>
    </submittedName>
</protein>
<evidence type="ECO:0000313" key="1">
    <source>
        <dbReference type="EMBL" id="AUH66370.1"/>
    </source>
</evidence>